<evidence type="ECO:0000256" key="1">
    <source>
        <dbReference type="ARBA" id="ARBA00004141"/>
    </source>
</evidence>
<evidence type="ECO:0000259" key="8">
    <source>
        <dbReference type="Pfam" id="PF12832"/>
    </source>
</evidence>
<accession>A0A813LE63</accession>
<dbReference type="SUPFAM" id="SSF103473">
    <property type="entry name" value="MFS general substrate transporter"/>
    <property type="match status" value="1"/>
</dbReference>
<gene>
    <name evidence="9" type="ORF">PGLA2088_LOCUS44706</name>
</gene>
<feature type="transmembrane region" description="Helical" evidence="7">
    <location>
        <begin position="179"/>
        <end position="199"/>
    </location>
</feature>
<evidence type="ECO:0000313" key="10">
    <source>
        <dbReference type="Proteomes" id="UP000626109"/>
    </source>
</evidence>
<dbReference type="Proteomes" id="UP000626109">
    <property type="component" value="Unassembled WGS sequence"/>
</dbReference>
<evidence type="ECO:0000256" key="5">
    <source>
        <dbReference type="ARBA" id="ARBA00023136"/>
    </source>
</evidence>
<proteinExistence type="inferred from homology"/>
<dbReference type="Pfam" id="PF12832">
    <property type="entry name" value="MFS_1_like"/>
    <property type="match status" value="1"/>
</dbReference>
<organism evidence="9 10">
    <name type="scientific">Polarella glacialis</name>
    <name type="common">Dinoflagellate</name>
    <dbReference type="NCBI Taxonomy" id="89957"/>
    <lineage>
        <taxon>Eukaryota</taxon>
        <taxon>Sar</taxon>
        <taxon>Alveolata</taxon>
        <taxon>Dinophyceae</taxon>
        <taxon>Suessiales</taxon>
        <taxon>Suessiaceae</taxon>
        <taxon>Polarella</taxon>
    </lineage>
</organism>
<keyword evidence="5 7" id="KW-0472">Membrane</keyword>
<evidence type="ECO:0000256" key="6">
    <source>
        <dbReference type="SAM" id="MobiDB-lite"/>
    </source>
</evidence>
<name>A0A813LE63_POLGL</name>
<dbReference type="InterPro" id="IPR051717">
    <property type="entry name" value="MFS_MFSD6"/>
</dbReference>
<feature type="transmembrane region" description="Helical" evidence="7">
    <location>
        <begin position="59"/>
        <end position="81"/>
    </location>
</feature>
<evidence type="ECO:0000256" key="7">
    <source>
        <dbReference type="SAM" id="Phobius"/>
    </source>
</evidence>
<dbReference type="InterPro" id="IPR036259">
    <property type="entry name" value="MFS_trans_sf"/>
</dbReference>
<dbReference type="InterPro" id="IPR024989">
    <property type="entry name" value="MFS_assoc_dom"/>
</dbReference>
<dbReference type="Gene3D" id="1.20.1250.20">
    <property type="entry name" value="MFS general substrate transporter like domains"/>
    <property type="match status" value="2"/>
</dbReference>
<evidence type="ECO:0000256" key="3">
    <source>
        <dbReference type="ARBA" id="ARBA00022692"/>
    </source>
</evidence>
<feature type="compositionally biased region" description="Basic and acidic residues" evidence="6">
    <location>
        <begin position="445"/>
        <end position="459"/>
    </location>
</feature>
<feature type="transmembrane region" description="Helical" evidence="7">
    <location>
        <begin position="33"/>
        <end position="53"/>
    </location>
</feature>
<evidence type="ECO:0000256" key="4">
    <source>
        <dbReference type="ARBA" id="ARBA00022989"/>
    </source>
</evidence>
<reference evidence="9" key="1">
    <citation type="submission" date="2021-02" db="EMBL/GenBank/DDBJ databases">
        <authorList>
            <person name="Dougan E. K."/>
            <person name="Rhodes N."/>
            <person name="Thang M."/>
            <person name="Chan C."/>
        </authorList>
    </citation>
    <scope>NUCLEOTIDE SEQUENCE</scope>
</reference>
<keyword evidence="4 7" id="KW-1133">Transmembrane helix</keyword>
<evidence type="ECO:0000256" key="2">
    <source>
        <dbReference type="ARBA" id="ARBA00005241"/>
    </source>
</evidence>
<dbReference type="PANTHER" id="PTHR16172:SF41">
    <property type="entry name" value="MAJOR FACILITATOR SUPERFAMILY DOMAIN-CONTAINING PROTEIN 6-LIKE"/>
    <property type="match status" value="1"/>
</dbReference>
<dbReference type="AlphaFoldDB" id="A0A813LE63"/>
<dbReference type="GO" id="GO:0016020">
    <property type="term" value="C:membrane"/>
    <property type="evidence" value="ECO:0007669"/>
    <property type="project" value="UniProtKB-SubCell"/>
</dbReference>
<sequence length="459" mass="49788">MHGDEDATPEGDSPVAVHEIARSADFPLARVKAFYFVSFAYFATYHRFLTLYFEADGLSATQIGLLIAGGRTLGLLTAPFVNGLADKTKRARTILQVSLLASVLPMLCLTIPTQPGMKFFARCAAFWAFAIVSTPQNSMRDALALAACSMDVDSWGKARVYGAVGWGIMHLIMGPLLDLFGFSVIFVSFFFLSGLCFLVTRSSVPEACGPVQTEVTARAVLEILMRNKWFFMNIVAIGAGFSMVEGMLFLLLREMKASTMLCGLSVVVTVVFELPIFSYAKSIVARLGTRNMILLGQAAWVVRALFYACMSVPWTVLLIEPLHGVTFALVWTAALQHIADPQVAGEGLEASAQGLLTMCFGGIGPMIGLFFGGLLFDKVGNHAVYAIFAVAVLSAGMIYATLGRKEPTCYGTSTAKIPERVVFKQLPLGRDTSGLDIDMNDLEEPERNDAENLDSKLRA</sequence>
<comment type="similarity">
    <text evidence="2">Belongs to the major facilitator superfamily. MFSD6 family.</text>
</comment>
<keyword evidence="3 7" id="KW-0812">Transmembrane</keyword>
<protein>
    <recommendedName>
        <fullName evidence="8">Major facilitator superfamily associated domain-containing protein</fullName>
    </recommendedName>
</protein>
<feature type="region of interest" description="Disordered" evidence="6">
    <location>
        <begin position="435"/>
        <end position="459"/>
    </location>
</feature>
<feature type="transmembrane region" description="Helical" evidence="7">
    <location>
        <begin position="230"/>
        <end position="252"/>
    </location>
</feature>
<dbReference type="PANTHER" id="PTHR16172">
    <property type="entry name" value="MAJOR FACILITATOR SUPERFAMILY DOMAIN-CONTAINING PROTEIN 6-LIKE"/>
    <property type="match status" value="1"/>
</dbReference>
<dbReference type="EMBL" id="CAJNNW010035329">
    <property type="protein sequence ID" value="CAE8727098.1"/>
    <property type="molecule type" value="Genomic_DNA"/>
</dbReference>
<comment type="subcellular location">
    <subcellularLocation>
        <location evidence="1">Membrane</location>
        <topology evidence="1">Multi-pass membrane protein</topology>
    </subcellularLocation>
</comment>
<comment type="caution">
    <text evidence="9">The sequence shown here is derived from an EMBL/GenBank/DDBJ whole genome shotgun (WGS) entry which is preliminary data.</text>
</comment>
<feature type="transmembrane region" description="Helical" evidence="7">
    <location>
        <begin position="93"/>
        <end position="113"/>
    </location>
</feature>
<feature type="domain" description="Major facilitator superfamily associated" evidence="8">
    <location>
        <begin position="29"/>
        <end position="385"/>
    </location>
</feature>
<feature type="transmembrane region" description="Helical" evidence="7">
    <location>
        <begin position="258"/>
        <end position="280"/>
    </location>
</feature>
<feature type="transmembrane region" description="Helical" evidence="7">
    <location>
        <begin position="355"/>
        <end position="376"/>
    </location>
</feature>
<feature type="transmembrane region" description="Helical" evidence="7">
    <location>
        <begin position="382"/>
        <end position="402"/>
    </location>
</feature>
<evidence type="ECO:0000313" key="9">
    <source>
        <dbReference type="EMBL" id="CAE8727098.1"/>
    </source>
</evidence>